<dbReference type="InterPro" id="IPR010583">
    <property type="entry name" value="MipA"/>
</dbReference>
<proteinExistence type="inferred from homology"/>
<dbReference type="SUPFAM" id="SSF56925">
    <property type="entry name" value="OMPA-like"/>
    <property type="match status" value="1"/>
</dbReference>
<evidence type="ECO:0000256" key="5">
    <source>
        <dbReference type="ARBA" id="ARBA00023237"/>
    </source>
</evidence>
<dbReference type="Proteomes" id="UP000683497">
    <property type="component" value="Chromosome"/>
</dbReference>
<keyword evidence="3 6" id="KW-0732">Signal</keyword>
<dbReference type="RefSeq" id="WP_207292752.1">
    <property type="nucleotide sequence ID" value="NZ_CP071383.1"/>
</dbReference>
<accession>A0ABX8JV14</accession>
<comment type="similarity">
    <text evidence="2">Belongs to the MipA/OmpV family.</text>
</comment>
<dbReference type="PANTHER" id="PTHR38776">
    <property type="entry name" value="MLTA-INTERACTING PROTEIN-RELATED"/>
    <property type="match status" value="1"/>
</dbReference>
<dbReference type="PANTHER" id="PTHR38776:SF1">
    <property type="entry name" value="MLTA-INTERACTING PROTEIN-RELATED"/>
    <property type="match status" value="1"/>
</dbReference>
<organism evidence="7 8">
    <name type="scientific">Leclercia pneumoniae</name>
    <dbReference type="NCBI Taxonomy" id="2815358"/>
    <lineage>
        <taxon>Bacteria</taxon>
        <taxon>Pseudomonadati</taxon>
        <taxon>Pseudomonadota</taxon>
        <taxon>Gammaproteobacteria</taxon>
        <taxon>Enterobacterales</taxon>
        <taxon>Enterobacteriaceae</taxon>
        <taxon>Leclercia</taxon>
    </lineage>
</organism>
<gene>
    <name evidence="7" type="ORF">KQ929_19825</name>
</gene>
<evidence type="ECO:0000256" key="1">
    <source>
        <dbReference type="ARBA" id="ARBA00004442"/>
    </source>
</evidence>
<protein>
    <submittedName>
        <fullName evidence="7">MipA/OmpV family protein</fullName>
    </submittedName>
</protein>
<evidence type="ECO:0000313" key="7">
    <source>
        <dbReference type="EMBL" id="QWW79434.1"/>
    </source>
</evidence>
<feature type="signal peptide" evidence="6">
    <location>
        <begin position="1"/>
        <end position="21"/>
    </location>
</feature>
<evidence type="ECO:0000256" key="2">
    <source>
        <dbReference type="ARBA" id="ARBA00005722"/>
    </source>
</evidence>
<evidence type="ECO:0000313" key="8">
    <source>
        <dbReference type="Proteomes" id="UP000683497"/>
    </source>
</evidence>
<keyword evidence="8" id="KW-1185">Reference proteome</keyword>
<keyword evidence="4" id="KW-0472">Membrane</keyword>
<evidence type="ECO:0000256" key="3">
    <source>
        <dbReference type="ARBA" id="ARBA00022729"/>
    </source>
</evidence>
<sequence>MAFKNKFILAALLFSPFSVMAAEFSLGMGAAYNESPYKGYNDTLSAVPLVSYEDHHFYVRQASLGWIIWKDEKNELSLTASWMPLHFDPDDNDDAHMRQLDKRRASAMLGGAFYRHERWGSLKLTLAADAGDESGGVMGELAYFKPVRMARFTLTPTAGVYYYDESLNDKYYGVSASESRRSGLQQYAAGDSWMPYVGLSAQYALTSQLLLNASARYAALPDAVRKSPMIDRDDSVTLIIGLAWRF</sequence>
<dbReference type="EMBL" id="CP076838">
    <property type="protein sequence ID" value="QWW79434.1"/>
    <property type="molecule type" value="Genomic_DNA"/>
</dbReference>
<evidence type="ECO:0000256" key="6">
    <source>
        <dbReference type="SAM" id="SignalP"/>
    </source>
</evidence>
<evidence type="ECO:0000256" key="4">
    <source>
        <dbReference type="ARBA" id="ARBA00023136"/>
    </source>
</evidence>
<keyword evidence="5" id="KW-0998">Cell outer membrane</keyword>
<comment type="subcellular location">
    <subcellularLocation>
        <location evidence="1">Cell outer membrane</location>
    </subcellularLocation>
</comment>
<dbReference type="Pfam" id="PF06629">
    <property type="entry name" value="MipA"/>
    <property type="match status" value="1"/>
</dbReference>
<reference evidence="7 8" key="1">
    <citation type="submission" date="2021-06" db="EMBL/GenBank/DDBJ databases">
        <title>Leclercia pneumoniae sp. nov.</title>
        <authorList>
            <person name="Hoenemann M."/>
            <person name="Viehweger A."/>
            <person name="Dietze N."/>
        </authorList>
    </citation>
    <scope>NUCLEOTIDE SEQUENCE [LARGE SCALE GENOMIC DNA]</scope>
    <source>
        <strain evidence="8">49125</strain>
    </source>
</reference>
<name>A0ABX8JV14_9ENTR</name>
<feature type="chain" id="PRO_5047074233" evidence="6">
    <location>
        <begin position="22"/>
        <end position="246"/>
    </location>
</feature>
<dbReference type="InterPro" id="IPR011250">
    <property type="entry name" value="OMP/PagP_B-barrel"/>
</dbReference>